<organism evidence="1 2">
    <name type="scientific">Phenylobacterium ferrooxidans</name>
    <dbReference type="NCBI Taxonomy" id="2982689"/>
    <lineage>
        <taxon>Bacteria</taxon>
        <taxon>Pseudomonadati</taxon>
        <taxon>Pseudomonadota</taxon>
        <taxon>Alphaproteobacteria</taxon>
        <taxon>Caulobacterales</taxon>
        <taxon>Caulobacteraceae</taxon>
        <taxon>Phenylobacterium</taxon>
    </lineage>
</organism>
<accession>A0ABW6CQ74</accession>
<reference evidence="1 2" key="1">
    <citation type="submission" date="2022-09" db="EMBL/GenBank/DDBJ databases">
        <title>New species of Phenylobacterium.</title>
        <authorList>
            <person name="Mieszkin S."/>
        </authorList>
    </citation>
    <scope>NUCLEOTIDE SEQUENCE [LARGE SCALE GENOMIC DNA]</scope>
    <source>
        <strain evidence="1 2">HK31-G</strain>
    </source>
</reference>
<dbReference type="EMBL" id="JAOTJD010000029">
    <property type="protein sequence ID" value="MFD3265230.1"/>
    <property type="molecule type" value="Genomic_DNA"/>
</dbReference>
<dbReference type="InterPro" id="IPR025528">
    <property type="entry name" value="BrnA_antitoxin"/>
</dbReference>
<name>A0ABW6CQ74_9CAUL</name>
<keyword evidence="2" id="KW-1185">Reference proteome</keyword>
<evidence type="ECO:0000313" key="1">
    <source>
        <dbReference type="EMBL" id="MFD3265230.1"/>
    </source>
</evidence>
<sequence>MKTKRVSPTPETLPALTDAQREHLAELAALPDESIDTSDIPELSDEAWSAGVRGRFYRPIKQQITARVDADVLDWLKSQGRGYQGRLNAILRREMLASLKPARRS</sequence>
<protein>
    <submittedName>
        <fullName evidence="1">BrnA antitoxin family protein</fullName>
    </submittedName>
</protein>
<proteinExistence type="predicted"/>
<dbReference type="Pfam" id="PF14384">
    <property type="entry name" value="BrnA_antitoxin"/>
    <property type="match status" value="1"/>
</dbReference>
<dbReference type="RefSeq" id="WP_377370702.1">
    <property type="nucleotide sequence ID" value="NZ_JAOTJD010000029.1"/>
</dbReference>
<gene>
    <name evidence="1" type="ORF">OCL97_14830</name>
</gene>
<dbReference type="Proteomes" id="UP001598130">
    <property type="component" value="Unassembled WGS sequence"/>
</dbReference>
<comment type="caution">
    <text evidence="1">The sequence shown here is derived from an EMBL/GenBank/DDBJ whole genome shotgun (WGS) entry which is preliminary data.</text>
</comment>
<evidence type="ECO:0000313" key="2">
    <source>
        <dbReference type="Proteomes" id="UP001598130"/>
    </source>
</evidence>